<name>A0A4R1BX23_9ACTN</name>
<dbReference type="Proteomes" id="UP000295453">
    <property type="component" value="Unassembled WGS sequence"/>
</dbReference>
<protein>
    <recommendedName>
        <fullName evidence="3">Sulfotransferase family protein</fullName>
    </recommendedName>
</protein>
<dbReference type="RefSeq" id="WP_131584739.1">
    <property type="nucleotide sequence ID" value="NZ_SJZJ01000023.1"/>
</dbReference>
<keyword evidence="2" id="KW-1185">Reference proteome</keyword>
<reference evidence="1 2" key="1">
    <citation type="submission" date="2019-03" db="EMBL/GenBank/DDBJ databases">
        <authorList>
            <person name="Kim M.K.M."/>
        </authorList>
    </citation>
    <scope>NUCLEOTIDE SEQUENCE [LARGE SCALE GENOMIC DNA]</scope>
    <source>
        <strain evidence="1 2">18JY15-6</strain>
    </source>
</reference>
<proteinExistence type="predicted"/>
<evidence type="ECO:0008006" key="3">
    <source>
        <dbReference type="Google" id="ProtNLM"/>
    </source>
</evidence>
<dbReference type="EMBL" id="SJZJ01000023">
    <property type="protein sequence ID" value="TCJ22411.1"/>
    <property type="molecule type" value="Genomic_DNA"/>
</dbReference>
<sequence>MTGVRPLYIHIGLQKTGTSYLQSIFWQNVEELAAQGLDMVPGSKRDTFHLMLRARDRYQPHLDPASVVGALDRLPGQLAEAPGDRALITEESFAPAPDDQIERLLAACGDREVHLIVTLRDLGRQIPSAWQQLIQSGGYATWDGYLETMRSTEGEVHSKHWRSTDVAAILTRWSAHVPAERIHVVTVPAPGGDPEVLLHRFCEVLGIDWTRLDREVASSNRGIGMIQAELLRRVNYRLPEENRLRDVYGEVGKRWFAVQVLGPQNGDRIRIPAAYADWVRDLSTRYSDAIRAGGYDVTGDLADLDPAPAAFTAEGFVTSEKQLLDSAAHALARIMSDRMDETRDRRAADAAAARAAAEAAAAEAEAGSRRRRVRRVLGRS</sequence>
<dbReference type="InterPro" id="IPR027417">
    <property type="entry name" value="P-loop_NTPase"/>
</dbReference>
<evidence type="ECO:0000313" key="1">
    <source>
        <dbReference type="EMBL" id="TCJ22411.1"/>
    </source>
</evidence>
<evidence type="ECO:0000313" key="2">
    <source>
        <dbReference type="Proteomes" id="UP000295453"/>
    </source>
</evidence>
<dbReference type="AlphaFoldDB" id="A0A4R1BX23"/>
<dbReference type="OrthoDB" id="5144031at2"/>
<accession>A0A4R1BX23</accession>
<dbReference type="Gene3D" id="3.40.50.300">
    <property type="entry name" value="P-loop containing nucleotide triphosphate hydrolases"/>
    <property type="match status" value="1"/>
</dbReference>
<gene>
    <name evidence="1" type="ORF">EPD65_12775</name>
</gene>
<comment type="caution">
    <text evidence="1">The sequence shown here is derived from an EMBL/GenBank/DDBJ whole genome shotgun (WGS) entry which is preliminary data.</text>
</comment>
<organism evidence="1 2">
    <name type="scientific">Nocardioides jejuensis</name>
    <dbReference type="NCBI Taxonomy" id="2502782"/>
    <lineage>
        <taxon>Bacteria</taxon>
        <taxon>Bacillati</taxon>
        <taxon>Actinomycetota</taxon>
        <taxon>Actinomycetes</taxon>
        <taxon>Propionibacteriales</taxon>
        <taxon>Nocardioidaceae</taxon>
        <taxon>Nocardioides</taxon>
    </lineage>
</organism>
<dbReference type="SUPFAM" id="SSF52540">
    <property type="entry name" value="P-loop containing nucleoside triphosphate hydrolases"/>
    <property type="match status" value="1"/>
</dbReference>